<dbReference type="Pfam" id="PF02470">
    <property type="entry name" value="MlaD"/>
    <property type="match status" value="1"/>
</dbReference>
<evidence type="ECO:0000256" key="2">
    <source>
        <dbReference type="SAM" id="Phobius"/>
    </source>
</evidence>
<dbReference type="RefSeq" id="WP_260195137.1">
    <property type="nucleotide sequence ID" value="NZ_JAFFZE010000024.1"/>
</dbReference>
<proteinExistence type="predicted"/>
<sequence length="423" mass="44462">MLTKRVRLQVVAFFVIAVVAVVYALFRFTDLGKVFGADGYTVKLNLEESGGIFSNAEVTYRGYNVGRVGEIRLTEDGLQVDLEIDPEAPPIPADLDAVVANRSAVGEQYVDLRPRDDSGPYLSAASQIDAERSSTPVRTDVLIRDLDALASSVPTESLRTVVDELNLAFAGTGDDLRVLLDSTTDFTRMATEHLPETIALINDGGTVLDTQNEQAGNIKSFAGDLALLSEQLRSSDPDLRRLIESTPKAANAVTNLLRESGPGLSTLFANLLTTSDMLALRKDGLEYALVSYPLFSASGQGLLGADPGQVHLGLVLNLFNPPPCVRGYEGTRRHDGTDGSSTGDPVPPNTYCAEPPGSPINVRGSANAPYGGQPQQPPEQPHGEPAPGGGTPNAALAPGSLPGTLTLPGADQPSLAALLGLPG</sequence>
<feature type="domain" description="Mammalian cell entry C-terminal" evidence="4">
    <location>
        <begin position="121"/>
        <end position="311"/>
    </location>
</feature>
<feature type="domain" description="Mce/MlaD" evidence="3">
    <location>
        <begin position="38"/>
        <end position="114"/>
    </location>
</feature>
<dbReference type="EMBL" id="JAFFZE010000024">
    <property type="protein sequence ID" value="MCT2587249.1"/>
    <property type="molecule type" value="Genomic_DNA"/>
</dbReference>
<dbReference type="InterPro" id="IPR052336">
    <property type="entry name" value="MlaD_Phospholipid_Transporter"/>
</dbReference>
<feature type="region of interest" description="Disordered" evidence="1">
    <location>
        <begin position="327"/>
        <end position="411"/>
    </location>
</feature>
<evidence type="ECO:0000259" key="3">
    <source>
        <dbReference type="Pfam" id="PF02470"/>
    </source>
</evidence>
<keyword evidence="2" id="KW-1133">Transmembrane helix</keyword>
<evidence type="ECO:0000256" key="1">
    <source>
        <dbReference type="SAM" id="MobiDB-lite"/>
    </source>
</evidence>
<keyword evidence="2" id="KW-0812">Transmembrane</keyword>
<dbReference type="InterPro" id="IPR003399">
    <property type="entry name" value="Mce/MlaD"/>
</dbReference>
<dbReference type="NCBIfam" id="TIGR00996">
    <property type="entry name" value="Mtu_fam_mce"/>
    <property type="match status" value="1"/>
</dbReference>
<protein>
    <submittedName>
        <fullName evidence="5">MCE family protein</fullName>
    </submittedName>
</protein>
<keyword evidence="6" id="KW-1185">Reference proteome</keyword>
<feature type="transmembrane region" description="Helical" evidence="2">
    <location>
        <begin position="6"/>
        <end position="26"/>
    </location>
</feature>
<keyword evidence="2" id="KW-0472">Membrane</keyword>
<accession>A0ABT2JH98</accession>
<gene>
    <name evidence="5" type="ORF">JT362_29415</name>
</gene>
<name>A0ABT2JH98_9PSEU</name>
<evidence type="ECO:0000313" key="5">
    <source>
        <dbReference type="EMBL" id="MCT2587249.1"/>
    </source>
</evidence>
<dbReference type="InterPro" id="IPR005693">
    <property type="entry name" value="Mce"/>
</dbReference>
<dbReference type="InterPro" id="IPR024516">
    <property type="entry name" value="Mce_C"/>
</dbReference>
<dbReference type="PANTHER" id="PTHR33371:SF16">
    <property type="entry name" value="MCE-FAMILY PROTEIN MCE3F"/>
    <property type="match status" value="1"/>
</dbReference>
<dbReference type="Proteomes" id="UP001156441">
    <property type="component" value="Unassembled WGS sequence"/>
</dbReference>
<evidence type="ECO:0000259" key="4">
    <source>
        <dbReference type="Pfam" id="PF11887"/>
    </source>
</evidence>
<organism evidence="5 6">
    <name type="scientific">Actinophytocola gossypii</name>
    <dbReference type="NCBI Taxonomy" id="2812003"/>
    <lineage>
        <taxon>Bacteria</taxon>
        <taxon>Bacillati</taxon>
        <taxon>Actinomycetota</taxon>
        <taxon>Actinomycetes</taxon>
        <taxon>Pseudonocardiales</taxon>
        <taxon>Pseudonocardiaceae</taxon>
    </lineage>
</organism>
<dbReference type="PANTHER" id="PTHR33371">
    <property type="entry name" value="INTERMEMBRANE PHOSPHOLIPID TRANSPORT SYSTEM BINDING PROTEIN MLAD-RELATED"/>
    <property type="match status" value="1"/>
</dbReference>
<dbReference type="Pfam" id="PF11887">
    <property type="entry name" value="Mce4_CUP1"/>
    <property type="match status" value="1"/>
</dbReference>
<reference evidence="5 6" key="1">
    <citation type="submission" date="2021-02" db="EMBL/GenBank/DDBJ databases">
        <title>Actinophytocola xerophila sp. nov., isolated from soil of cotton cropping field.</title>
        <authorList>
            <person name="Huang R."/>
            <person name="Chen X."/>
            <person name="Ge X."/>
            <person name="Liu W."/>
        </authorList>
    </citation>
    <scope>NUCLEOTIDE SEQUENCE [LARGE SCALE GENOMIC DNA]</scope>
    <source>
        <strain evidence="5 6">S1-96</strain>
    </source>
</reference>
<comment type="caution">
    <text evidence="5">The sequence shown here is derived from an EMBL/GenBank/DDBJ whole genome shotgun (WGS) entry which is preliminary data.</text>
</comment>
<evidence type="ECO:0000313" key="6">
    <source>
        <dbReference type="Proteomes" id="UP001156441"/>
    </source>
</evidence>